<dbReference type="Gene3D" id="3.30.1070.10">
    <property type="entry name" value="Cell division topological specificity factor MinE"/>
    <property type="match status" value="1"/>
</dbReference>
<keyword evidence="3" id="KW-0131">Cell cycle</keyword>
<dbReference type="RefSeq" id="WP_039313663.1">
    <property type="nucleotide sequence ID" value="NZ_CP006905.1"/>
</dbReference>
<dbReference type="EMBL" id="CP006905">
    <property type="protein sequence ID" value="AIY83926.1"/>
    <property type="molecule type" value="Genomic_DNA"/>
</dbReference>
<evidence type="ECO:0000256" key="1">
    <source>
        <dbReference type="ARBA" id="ARBA00008168"/>
    </source>
</evidence>
<dbReference type="InterPro" id="IPR036707">
    <property type="entry name" value="MinE_sf"/>
</dbReference>
<dbReference type="eggNOG" id="COG0851">
    <property type="taxonomic scope" value="Bacteria"/>
</dbReference>
<keyword evidence="5" id="KW-1185">Reference proteome</keyword>
<dbReference type="NCBIfam" id="TIGR01215">
    <property type="entry name" value="minE"/>
    <property type="match status" value="1"/>
</dbReference>
<evidence type="ECO:0000256" key="2">
    <source>
        <dbReference type="ARBA" id="ARBA00025265"/>
    </source>
</evidence>
<dbReference type="KEGG" id="cbv:U729_1712"/>
<keyword evidence="3 4" id="KW-0132">Cell division</keyword>
<dbReference type="GO" id="GO:0032955">
    <property type="term" value="P:regulation of division septum assembly"/>
    <property type="evidence" value="ECO:0007669"/>
    <property type="project" value="InterPro"/>
</dbReference>
<reference evidence="4 5" key="1">
    <citation type="journal article" date="2015" name="Infect. Genet. Evol.">
        <title>Genomic sequences of six botulinum neurotoxin-producing strains representing three clostridial species illustrate the mobility and diversity of botulinum neurotoxin genes.</title>
        <authorList>
            <person name="Smith T.J."/>
            <person name="Hill K.K."/>
            <person name="Xie G."/>
            <person name="Foley B.T."/>
            <person name="Williamson C.H."/>
            <person name="Foster J.T."/>
            <person name="Johnson S.L."/>
            <person name="Chertkov O."/>
            <person name="Teshima H."/>
            <person name="Gibbons H.S."/>
            <person name="Johnsky L.A."/>
            <person name="Karavis M.A."/>
            <person name="Smith L.A."/>
        </authorList>
    </citation>
    <scope>NUCLEOTIDE SEQUENCE [LARGE SCALE GENOMIC DNA]</scope>
    <source>
        <strain evidence="4">Sullivan</strain>
    </source>
</reference>
<dbReference type="STRING" id="1561.NPD11_1306"/>
<evidence type="ECO:0000313" key="5">
    <source>
        <dbReference type="Proteomes" id="UP000030635"/>
    </source>
</evidence>
<dbReference type="HAMAP" id="MF_00262">
    <property type="entry name" value="MinE"/>
    <property type="match status" value="1"/>
</dbReference>
<dbReference type="AlphaFoldDB" id="A0A0A7FYM3"/>
<dbReference type="GO" id="GO:0051301">
    <property type="term" value="P:cell division"/>
    <property type="evidence" value="ECO:0007669"/>
    <property type="project" value="UniProtKB-KW"/>
</dbReference>
<protein>
    <recommendedName>
        <fullName evidence="3">Cell division topological specificity factor</fullName>
    </recommendedName>
</protein>
<sequence>MGFFSSFTSSKPKPKDVAKDRLRLILIHDRGDLPAETLEKIRMEILEVISKYVEIEAEDVELSVSKSEIEEGPGASSLVASIPIKNIKGQ</sequence>
<dbReference type="OrthoDB" id="9796578at2"/>
<dbReference type="InterPro" id="IPR005527">
    <property type="entry name" value="MinE"/>
</dbReference>
<dbReference type="HOGENOM" id="CLU_137929_1_0_9"/>
<evidence type="ECO:0000256" key="3">
    <source>
        <dbReference type="HAMAP-Rule" id="MF_00262"/>
    </source>
</evidence>
<gene>
    <name evidence="3 4" type="primary">minE</name>
    <name evidence="4" type="ORF">U729_1712</name>
</gene>
<dbReference type="SUPFAM" id="SSF55229">
    <property type="entry name" value="Cell division protein MinE topological specificity domain"/>
    <property type="match status" value="1"/>
</dbReference>
<organism evidence="4 5">
    <name type="scientific">Clostridium baratii str. Sullivan</name>
    <dbReference type="NCBI Taxonomy" id="1415775"/>
    <lineage>
        <taxon>Bacteria</taxon>
        <taxon>Bacillati</taxon>
        <taxon>Bacillota</taxon>
        <taxon>Clostridia</taxon>
        <taxon>Eubacteriales</taxon>
        <taxon>Clostridiaceae</taxon>
        <taxon>Clostridium</taxon>
    </lineage>
</organism>
<evidence type="ECO:0000313" key="4">
    <source>
        <dbReference type="EMBL" id="AIY83926.1"/>
    </source>
</evidence>
<dbReference type="Pfam" id="PF03776">
    <property type="entry name" value="MinE"/>
    <property type="match status" value="1"/>
</dbReference>
<proteinExistence type="inferred from homology"/>
<comment type="similarity">
    <text evidence="1 3">Belongs to the MinE family.</text>
</comment>
<name>A0A0A7FYM3_9CLOT</name>
<dbReference type="Proteomes" id="UP000030635">
    <property type="component" value="Chromosome"/>
</dbReference>
<comment type="function">
    <text evidence="2 3">Prevents the cell division inhibition by proteins MinC and MinD at internal division sites while permitting inhibition at polar sites. This ensures cell division at the proper site by restricting the formation of a division septum at the midpoint of the long axis of the cell.</text>
</comment>
<accession>A0A0A7FYM3</accession>